<dbReference type="PANTHER" id="PTHR42815">
    <property type="entry name" value="FAD-BINDING, PUTATIVE (AFU_ORTHOLOGUE AFUA_6G07600)-RELATED"/>
    <property type="match status" value="1"/>
</dbReference>
<dbReference type="EMBL" id="RKMK01000010">
    <property type="protein sequence ID" value="RXG97972.1"/>
    <property type="molecule type" value="Genomic_DNA"/>
</dbReference>
<dbReference type="Proteomes" id="UP000289946">
    <property type="component" value="Unassembled WGS sequence"/>
</dbReference>
<evidence type="ECO:0000313" key="2">
    <source>
        <dbReference type="EMBL" id="RXG92019.1"/>
    </source>
</evidence>
<comment type="caution">
    <text evidence="3">The sequence shown here is derived from an EMBL/GenBank/DDBJ whole genome shotgun (WGS) entry which is preliminary data.</text>
</comment>
<proteinExistence type="predicted"/>
<evidence type="ECO:0000313" key="4">
    <source>
        <dbReference type="Proteomes" id="UP000289946"/>
    </source>
</evidence>
<dbReference type="RefSeq" id="WP_128931098.1">
    <property type="nucleotide sequence ID" value="NZ_CP022221.1"/>
</dbReference>
<dbReference type="NCBIfam" id="TIGR04025">
    <property type="entry name" value="PPOX_FMN_DR2398"/>
    <property type="match status" value="1"/>
</dbReference>
<gene>
    <name evidence="3" type="ORF">EAS61_14130</name>
    <name evidence="2" type="ORF">EAS62_22420</name>
</gene>
<dbReference type="InterPro" id="IPR024029">
    <property type="entry name" value="Pyridox_Oxase_FMN-dep"/>
</dbReference>
<sequence length="203" mass="22414">MSVIETVEQLEAIYGVTNDASTVKVADHVTPLYRIYIEKAPFAALATIGPEGIDCSPRGDLPGFVRIHDPKTLMLPDRRGNNRVDSLRNIVRDPRVSLMFLIPGSGNAVRANGRAHLSIDPELLASFKVEGKAPRSVMVMSVDEIYFQCARAIVRSDLWNPDKRVDPKTLPTPGQILAEMSENKVGGDEYDRAWPARAAATMW</sequence>
<dbReference type="EMBL" id="RDRA01000013">
    <property type="protein sequence ID" value="RXG92019.1"/>
    <property type="molecule type" value="Genomic_DNA"/>
</dbReference>
<dbReference type="Gene3D" id="2.30.110.10">
    <property type="entry name" value="Electron Transport, Fmn-binding Protein, Chain A"/>
    <property type="match status" value="1"/>
</dbReference>
<accession>A0A4Q0QPI6</accession>
<dbReference type="SUPFAM" id="SSF50475">
    <property type="entry name" value="FMN-binding split barrel"/>
    <property type="match status" value="1"/>
</dbReference>
<keyword evidence="4" id="KW-1185">Reference proteome</keyword>
<reference evidence="3 5" key="1">
    <citation type="submission" date="2018-11" db="EMBL/GenBank/DDBJ databases">
        <title>Bradyrhizobium sp. nov., isolated from effective nodules of peanut in China.</title>
        <authorList>
            <person name="Li Y."/>
        </authorList>
    </citation>
    <scope>NUCLEOTIDE SEQUENCE [LARGE SCALE GENOMIC DNA]</scope>
    <source>
        <strain evidence="3 5">CCBAU 51770</strain>
        <strain evidence="2 4">CCBAU 51781</strain>
    </source>
</reference>
<dbReference type="Proteomes" id="UP000290174">
    <property type="component" value="Unassembled WGS sequence"/>
</dbReference>
<evidence type="ECO:0000313" key="3">
    <source>
        <dbReference type="EMBL" id="RXG97972.1"/>
    </source>
</evidence>
<dbReference type="PANTHER" id="PTHR42815:SF2">
    <property type="entry name" value="FAD-BINDING, PUTATIVE (AFU_ORTHOLOGUE AFUA_6G07600)-RELATED"/>
    <property type="match status" value="1"/>
</dbReference>
<dbReference type="InterPro" id="IPR011576">
    <property type="entry name" value="Pyridox_Oxase_N"/>
</dbReference>
<name>A0A4Q0QPI6_9BRAD</name>
<evidence type="ECO:0000259" key="1">
    <source>
        <dbReference type="Pfam" id="PF01243"/>
    </source>
</evidence>
<dbReference type="InterPro" id="IPR012349">
    <property type="entry name" value="Split_barrel_FMN-bd"/>
</dbReference>
<dbReference type="Pfam" id="PF01243">
    <property type="entry name" value="PNPOx_N"/>
    <property type="match status" value="1"/>
</dbReference>
<protein>
    <submittedName>
        <fullName evidence="3">Pyridoxamine 5'-phosphate oxidase family protein</fullName>
    </submittedName>
</protein>
<evidence type="ECO:0000313" key="5">
    <source>
        <dbReference type="Proteomes" id="UP000290174"/>
    </source>
</evidence>
<feature type="domain" description="Pyridoxamine 5'-phosphate oxidase N-terminal" evidence="1">
    <location>
        <begin position="34"/>
        <end position="149"/>
    </location>
</feature>
<dbReference type="AlphaFoldDB" id="A0A4Q0QPI6"/>
<organism evidence="3 5">
    <name type="scientific">Bradyrhizobium zhanjiangense</name>
    <dbReference type="NCBI Taxonomy" id="1325107"/>
    <lineage>
        <taxon>Bacteria</taxon>
        <taxon>Pseudomonadati</taxon>
        <taxon>Pseudomonadota</taxon>
        <taxon>Alphaproteobacteria</taxon>
        <taxon>Hyphomicrobiales</taxon>
        <taxon>Nitrobacteraceae</taxon>
        <taxon>Bradyrhizobium</taxon>
    </lineage>
</organism>